<dbReference type="Ensembl" id="ENSECAT00000003034.3">
    <property type="protein sequence ID" value="ENSECAP00000002173.3"/>
    <property type="gene ID" value="ENSECAG00000002931.3"/>
</dbReference>
<reference evidence="6 7" key="1">
    <citation type="journal article" date="2009" name="Science">
        <title>Genome sequence, comparative analysis, and population genetics of the domestic horse.</title>
        <authorList>
            <consortium name="Broad Institute Genome Sequencing Platform"/>
            <consortium name="Broad Institute Whole Genome Assembly Team"/>
            <person name="Wade C.M."/>
            <person name="Giulotto E."/>
            <person name="Sigurdsson S."/>
            <person name="Zoli M."/>
            <person name="Gnerre S."/>
            <person name="Imsland F."/>
            <person name="Lear T.L."/>
            <person name="Adelson D.L."/>
            <person name="Bailey E."/>
            <person name="Bellone R.R."/>
            <person name="Bloecker H."/>
            <person name="Distl O."/>
            <person name="Edgar R.C."/>
            <person name="Garber M."/>
            <person name="Leeb T."/>
            <person name="Mauceli E."/>
            <person name="MacLeod J.N."/>
            <person name="Penedo M.C.T."/>
            <person name="Raison J.M."/>
            <person name="Sharpe T."/>
            <person name="Vogel J."/>
            <person name="Andersson L."/>
            <person name="Antczak D.F."/>
            <person name="Biagi T."/>
            <person name="Binns M.M."/>
            <person name="Chowdhary B.P."/>
            <person name="Coleman S.J."/>
            <person name="Della Valle G."/>
            <person name="Fryc S."/>
            <person name="Guerin G."/>
            <person name="Hasegawa T."/>
            <person name="Hill E.W."/>
            <person name="Jurka J."/>
            <person name="Kiialainen A."/>
            <person name="Lindgren G."/>
            <person name="Liu J."/>
            <person name="Magnani E."/>
            <person name="Mickelson J.R."/>
            <person name="Murray J."/>
            <person name="Nergadze S.G."/>
            <person name="Onofrio R."/>
            <person name="Pedroni S."/>
            <person name="Piras M.F."/>
            <person name="Raudsepp T."/>
            <person name="Rocchi M."/>
            <person name="Roeed K.H."/>
            <person name="Ryder O.A."/>
            <person name="Searle S."/>
            <person name="Skow L."/>
            <person name="Swinburne J.E."/>
            <person name="Syvaenen A.C."/>
            <person name="Tozaki T."/>
            <person name="Valberg S.J."/>
            <person name="Vaudin M."/>
            <person name="White J.R."/>
            <person name="Zody M.C."/>
            <person name="Lander E.S."/>
            <person name="Lindblad-Toh K."/>
        </authorList>
    </citation>
    <scope>NUCLEOTIDE SEQUENCE [LARGE SCALE GENOMIC DNA]</scope>
    <source>
        <strain evidence="6 7">Thoroughbred</strain>
    </source>
</reference>
<comment type="subcellular location">
    <subcellularLocation>
        <location evidence="1">Nucleus</location>
    </subcellularLocation>
</comment>
<evidence type="ECO:0000256" key="3">
    <source>
        <dbReference type="ARBA" id="ARBA00022553"/>
    </source>
</evidence>
<keyword evidence="7" id="KW-1185">Reference proteome</keyword>
<reference evidence="6" key="2">
    <citation type="submission" date="2025-08" db="UniProtKB">
        <authorList>
            <consortium name="Ensembl"/>
        </authorList>
    </citation>
    <scope>IDENTIFICATION</scope>
    <source>
        <strain evidence="6">Thoroughbred</strain>
    </source>
</reference>
<dbReference type="Bgee" id="ENSECAG00000002931">
    <property type="expression patterns" value="Expressed in articular cartilage of joint and 23 other cell types or tissues"/>
</dbReference>
<evidence type="ECO:0000256" key="1">
    <source>
        <dbReference type="ARBA" id="ARBA00004123"/>
    </source>
</evidence>
<dbReference type="PaxDb" id="9796-ENSECAP00000002173"/>
<dbReference type="Gene3D" id="6.10.140.1300">
    <property type="match status" value="1"/>
</dbReference>
<gene>
    <name evidence="8" type="primary">CDK2AP1</name>
</gene>
<dbReference type="VGNC" id="VGNC:16346">
    <property type="gene designation" value="CDK2AP1"/>
</dbReference>
<dbReference type="SMR" id="F6XPD6"/>
<keyword evidence="4" id="KW-0539">Nucleus</keyword>
<evidence type="ECO:0000256" key="5">
    <source>
        <dbReference type="SAM" id="MobiDB-lite"/>
    </source>
</evidence>
<dbReference type="InterPro" id="IPR017266">
    <property type="entry name" value="DOC_1/2"/>
</dbReference>
<dbReference type="AlphaFoldDB" id="F6XPD6"/>
<reference evidence="6" key="3">
    <citation type="submission" date="2025-09" db="UniProtKB">
        <authorList>
            <consortium name="Ensembl"/>
        </authorList>
    </citation>
    <scope>IDENTIFICATION</scope>
    <source>
        <strain evidence="6">Thoroughbred</strain>
    </source>
</reference>
<keyword evidence="3" id="KW-0597">Phosphoprotein</keyword>
<feature type="region of interest" description="Disordered" evidence="5">
    <location>
        <begin position="128"/>
        <end position="147"/>
    </location>
</feature>
<feature type="region of interest" description="Disordered" evidence="5">
    <location>
        <begin position="87"/>
        <end position="114"/>
    </location>
</feature>
<feature type="region of interest" description="Disordered" evidence="5">
    <location>
        <begin position="38"/>
        <end position="70"/>
    </location>
</feature>
<evidence type="ECO:0000256" key="2">
    <source>
        <dbReference type="ARBA" id="ARBA00008485"/>
    </source>
</evidence>
<feature type="region of interest" description="Disordered" evidence="5">
    <location>
        <begin position="154"/>
        <end position="180"/>
    </location>
</feature>
<evidence type="ECO:0000313" key="8">
    <source>
        <dbReference type="VGNC" id="VGNC:16346"/>
    </source>
</evidence>
<evidence type="ECO:0000256" key="4">
    <source>
        <dbReference type="ARBA" id="ARBA00023242"/>
    </source>
</evidence>
<dbReference type="STRING" id="9796.ENSECAP00000002173"/>
<dbReference type="PANTHER" id="PTHR22607:SF2">
    <property type="entry name" value="CYCLIN-DEPENDENT KINASE 2-ASSOCIATED PROTEIN 1"/>
    <property type="match status" value="1"/>
</dbReference>
<dbReference type="Proteomes" id="UP000002281">
    <property type="component" value="Chromosome 8"/>
</dbReference>
<sequence>AARRPPTPAAEGSRGARRPRAGEAFLCSFFLRLLGGSARAPAGGSRERPGRAGSGARGAGPGLPLGRGAQARAGAGCRAARVRGQGARVQGGGGGVPGAAAPEGAGRLGSPAVQGTRWSAGLGLARGRRGAQSRHAGGPPACAERKKLEKTGGFRVPARGRGGCPSARAPHRGAPSDPSPLGAWLETDFQKTGSVHPPSTSMATSSQYRQLLSDYGPPSLGYTQGSGNSQVPQSKYAELLAIIEELGKEIRPTYAGSKSAMERLKRGIIHARGLVRECLAETERNARS</sequence>
<feature type="compositionally biased region" description="Low complexity" evidence="5">
    <location>
        <begin position="98"/>
        <end position="109"/>
    </location>
</feature>
<organism evidence="6 7">
    <name type="scientific">Equus caballus</name>
    <name type="common">Horse</name>
    <dbReference type="NCBI Taxonomy" id="9796"/>
    <lineage>
        <taxon>Eukaryota</taxon>
        <taxon>Metazoa</taxon>
        <taxon>Chordata</taxon>
        <taxon>Craniata</taxon>
        <taxon>Vertebrata</taxon>
        <taxon>Euteleostomi</taxon>
        <taxon>Mammalia</taxon>
        <taxon>Eutheria</taxon>
        <taxon>Laurasiatheria</taxon>
        <taxon>Perissodactyla</taxon>
        <taxon>Equidae</taxon>
        <taxon>Equus</taxon>
    </lineage>
</organism>
<dbReference type="GeneTree" id="ENSGT00940000155149"/>
<feature type="compositionally biased region" description="Gly residues" evidence="5">
    <location>
        <begin position="52"/>
        <end position="65"/>
    </location>
</feature>
<protein>
    <submittedName>
        <fullName evidence="6">Cyclin dependent kinase 2 associated protein 1</fullName>
    </submittedName>
</protein>
<dbReference type="InParanoid" id="F6XPD6"/>
<dbReference type="FunCoup" id="F6XPD6">
    <property type="interactions" value="794"/>
</dbReference>
<dbReference type="GO" id="GO:0005634">
    <property type="term" value="C:nucleus"/>
    <property type="evidence" value="ECO:0000318"/>
    <property type="project" value="GO_Central"/>
</dbReference>
<accession>F6XPD6</accession>
<proteinExistence type="inferred from homology"/>
<dbReference type="HOGENOM" id="CLU_130479_1_0_1"/>
<evidence type="ECO:0000313" key="7">
    <source>
        <dbReference type="Proteomes" id="UP000002281"/>
    </source>
</evidence>
<dbReference type="GO" id="GO:0005737">
    <property type="term" value="C:cytoplasm"/>
    <property type="evidence" value="ECO:0000318"/>
    <property type="project" value="GO_Central"/>
</dbReference>
<dbReference type="Pfam" id="PF09806">
    <property type="entry name" value="CDK2AP"/>
    <property type="match status" value="1"/>
</dbReference>
<evidence type="ECO:0000313" key="6">
    <source>
        <dbReference type="Ensembl" id="ENSECAP00000002173.3"/>
    </source>
</evidence>
<comment type="similarity">
    <text evidence="2">Belongs to the CDK2AP family.</text>
</comment>
<dbReference type="PANTHER" id="PTHR22607">
    <property type="entry name" value="DELETED IN ORAL CANCER 1/CDK2-ASSOCIATED PROTEIN 1"/>
    <property type="match status" value="1"/>
</dbReference>
<name>F6XPD6_HORSE</name>